<feature type="domain" description="HTH cro/C1-type" evidence="4">
    <location>
        <begin position="21"/>
        <end position="76"/>
    </location>
</feature>
<keyword evidence="3" id="KW-1133">Transmembrane helix</keyword>
<evidence type="ECO:0000256" key="1">
    <source>
        <dbReference type="ARBA" id="ARBA00023125"/>
    </source>
</evidence>
<dbReference type="GO" id="GO:0003677">
    <property type="term" value="F:DNA binding"/>
    <property type="evidence" value="ECO:0007669"/>
    <property type="project" value="UniProtKB-KW"/>
</dbReference>
<evidence type="ECO:0000259" key="4">
    <source>
        <dbReference type="PROSITE" id="PS50943"/>
    </source>
</evidence>
<evidence type="ECO:0000313" key="6">
    <source>
        <dbReference type="Proteomes" id="UP000614424"/>
    </source>
</evidence>
<dbReference type="AlphaFoldDB" id="A0A8J6NBR9"/>
<keyword evidence="3" id="KW-0812">Transmembrane</keyword>
<dbReference type="InterPro" id="IPR001387">
    <property type="entry name" value="Cro/C1-type_HTH"/>
</dbReference>
<dbReference type="InterPro" id="IPR010982">
    <property type="entry name" value="Lambda_DNA-bd_dom_sf"/>
</dbReference>
<evidence type="ECO:0000256" key="2">
    <source>
        <dbReference type="SAM" id="MobiDB-lite"/>
    </source>
</evidence>
<dbReference type="EMBL" id="JACNJZ010000055">
    <property type="protein sequence ID" value="MBC8316799.1"/>
    <property type="molecule type" value="Genomic_DNA"/>
</dbReference>
<sequence length="317" mass="35172">MQSDSFPSGRIPMVKIDGARIRQLRESQGLTQLFLATSVEVTTDTISRWENKRYPTIKRENAVRLAEALEVELDAILDHSDEETANDENEIPDHDQHESHPETPSRLTPVKKPPFTLIVATIIAILLAGILAWWFFPAPQEISVSARRFLPAHSAAGQPFPVAIEVKTGSIDPQTLILKESLPQGAVLLSLVPPNSAVDHHNSLKWLSKVKETQIFAYIVKVEKSSAAPVVFSGTVAVHKAPGEQLRVEGRDSIVIDEYHWADNNGDGIISDEEILTVYDEFSEISGLEIDIDQVEEIWLGSGYRWDASQGIFVVLP</sequence>
<dbReference type="CDD" id="cd00093">
    <property type="entry name" value="HTH_XRE"/>
    <property type="match status" value="1"/>
</dbReference>
<feature type="transmembrane region" description="Helical" evidence="3">
    <location>
        <begin position="115"/>
        <end position="136"/>
    </location>
</feature>
<gene>
    <name evidence="5" type="ORF">H8E41_02770</name>
</gene>
<dbReference type="PROSITE" id="PS50943">
    <property type="entry name" value="HTH_CROC1"/>
    <property type="match status" value="1"/>
</dbReference>
<evidence type="ECO:0000313" key="5">
    <source>
        <dbReference type="EMBL" id="MBC8316799.1"/>
    </source>
</evidence>
<dbReference type="Gene3D" id="1.10.260.40">
    <property type="entry name" value="lambda repressor-like DNA-binding domains"/>
    <property type="match status" value="1"/>
</dbReference>
<feature type="compositionally biased region" description="Basic and acidic residues" evidence="2">
    <location>
        <begin position="91"/>
        <end position="103"/>
    </location>
</feature>
<dbReference type="InterPro" id="IPR050807">
    <property type="entry name" value="TransReg_Diox_bact_type"/>
</dbReference>
<dbReference type="Pfam" id="PF01381">
    <property type="entry name" value="HTH_3"/>
    <property type="match status" value="1"/>
</dbReference>
<accession>A0A8J6NBR9</accession>
<reference evidence="5 6" key="1">
    <citation type="submission" date="2020-08" db="EMBL/GenBank/DDBJ databases">
        <title>Bridging the membrane lipid divide: bacteria of the FCB group superphylum have the potential to synthesize archaeal ether lipids.</title>
        <authorList>
            <person name="Villanueva L."/>
            <person name="Von Meijenfeldt F.A.B."/>
            <person name="Westbye A.B."/>
            <person name="Yadav S."/>
            <person name="Hopmans E.C."/>
            <person name="Dutilh B.E."/>
            <person name="Sinninghe Damste J.S."/>
        </authorList>
    </citation>
    <scope>NUCLEOTIDE SEQUENCE [LARGE SCALE GENOMIC DNA]</scope>
    <source>
        <strain evidence="5">NIOZ-UU47</strain>
    </source>
</reference>
<keyword evidence="3" id="KW-0472">Membrane</keyword>
<dbReference type="GO" id="GO:0003700">
    <property type="term" value="F:DNA-binding transcription factor activity"/>
    <property type="evidence" value="ECO:0007669"/>
    <property type="project" value="TreeGrafter"/>
</dbReference>
<evidence type="ECO:0000256" key="3">
    <source>
        <dbReference type="SAM" id="Phobius"/>
    </source>
</evidence>
<comment type="caution">
    <text evidence="5">The sequence shown here is derived from an EMBL/GenBank/DDBJ whole genome shotgun (WGS) entry which is preliminary data.</text>
</comment>
<name>A0A8J6NBR9_9BACT</name>
<feature type="region of interest" description="Disordered" evidence="2">
    <location>
        <begin position="84"/>
        <end position="108"/>
    </location>
</feature>
<dbReference type="InterPro" id="IPR018247">
    <property type="entry name" value="EF_Hand_1_Ca_BS"/>
</dbReference>
<keyword evidence="1" id="KW-0238">DNA-binding</keyword>
<dbReference type="PANTHER" id="PTHR46797">
    <property type="entry name" value="HTH-TYPE TRANSCRIPTIONAL REGULATOR"/>
    <property type="match status" value="1"/>
</dbReference>
<dbReference type="SMART" id="SM00530">
    <property type="entry name" value="HTH_XRE"/>
    <property type="match status" value="1"/>
</dbReference>
<dbReference type="Proteomes" id="UP000614424">
    <property type="component" value="Unassembled WGS sequence"/>
</dbReference>
<protein>
    <submittedName>
        <fullName evidence="5">Helix-turn-helix domain-containing protein</fullName>
    </submittedName>
</protein>
<dbReference type="GO" id="GO:0005829">
    <property type="term" value="C:cytosol"/>
    <property type="evidence" value="ECO:0007669"/>
    <property type="project" value="TreeGrafter"/>
</dbReference>
<dbReference type="PANTHER" id="PTHR46797:SF1">
    <property type="entry name" value="METHYLPHOSPHONATE SYNTHASE"/>
    <property type="match status" value="1"/>
</dbReference>
<dbReference type="SUPFAM" id="SSF47413">
    <property type="entry name" value="lambda repressor-like DNA-binding domains"/>
    <property type="match status" value="1"/>
</dbReference>
<dbReference type="PROSITE" id="PS00018">
    <property type="entry name" value="EF_HAND_1"/>
    <property type="match status" value="1"/>
</dbReference>
<organism evidence="5 6">
    <name type="scientific">Candidatus Desulfobia pelagia</name>
    <dbReference type="NCBI Taxonomy" id="2841692"/>
    <lineage>
        <taxon>Bacteria</taxon>
        <taxon>Pseudomonadati</taxon>
        <taxon>Thermodesulfobacteriota</taxon>
        <taxon>Desulfobulbia</taxon>
        <taxon>Desulfobulbales</taxon>
        <taxon>Desulfobulbaceae</taxon>
        <taxon>Candidatus Desulfobia</taxon>
    </lineage>
</organism>
<proteinExistence type="predicted"/>